<gene>
    <name evidence="5" type="primary">Dcaf5-L</name>
    <name evidence="5" type="ORF">Hamer_G024054</name>
</gene>
<dbReference type="GO" id="GO:0080008">
    <property type="term" value="C:Cul4-RING E3 ubiquitin ligase complex"/>
    <property type="evidence" value="ECO:0007669"/>
    <property type="project" value="TreeGrafter"/>
</dbReference>
<dbReference type="AlphaFoldDB" id="A0A8J5MMD6"/>
<dbReference type="PROSITE" id="PS50294">
    <property type="entry name" value="WD_REPEATS_REGION"/>
    <property type="match status" value="2"/>
</dbReference>
<feature type="region of interest" description="Disordered" evidence="4">
    <location>
        <begin position="829"/>
        <end position="900"/>
    </location>
</feature>
<dbReference type="InterPro" id="IPR001680">
    <property type="entry name" value="WD40_rpt"/>
</dbReference>
<dbReference type="EMBL" id="JAHLQT010038600">
    <property type="protein sequence ID" value="KAG7156833.1"/>
    <property type="molecule type" value="Genomic_DNA"/>
</dbReference>
<dbReference type="Gene3D" id="2.130.10.10">
    <property type="entry name" value="YVTN repeat-like/Quinoprotein amine dehydrogenase"/>
    <property type="match status" value="3"/>
</dbReference>
<feature type="compositionally biased region" description="Basic residues" evidence="4">
    <location>
        <begin position="539"/>
        <end position="563"/>
    </location>
</feature>
<keyword evidence="6" id="KW-1185">Reference proteome</keyword>
<evidence type="ECO:0000313" key="6">
    <source>
        <dbReference type="Proteomes" id="UP000747542"/>
    </source>
</evidence>
<evidence type="ECO:0000256" key="1">
    <source>
        <dbReference type="ARBA" id="ARBA00022574"/>
    </source>
</evidence>
<feature type="compositionally biased region" description="Polar residues" evidence="4">
    <location>
        <begin position="830"/>
        <end position="855"/>
    </location>
</feature>
<feature type="compositionally biased region" description="Acidic residues" evidence="4">
    <location>
        <begin position="630"/>
        <end position="652"/>
    </location>
</feature>
<dbReference type="InterPro" id="IPR036322">
    <property type="entry name" value="WD40_repeat_dom_sf"/>
</dbReference>
<dbReference type="PANTHER" id="PTHR15574">
    <property type="entry name" value="WD REPEAT DOMAIN-CONTAINING FAMILY"/>
    <property type="match status" value="1"/>
</dbReference>
<evidence type="ECO:0000256" key="2">
    <source>
        <dbReference type="ARBA" id="ARBA00022737"/>
    </source>
</evidence>
<name>A0A8J5MMD6_HOMAM</name>
<dbReference type="PROSITE" id="PS50082">
    <property type="entry name" value="WD_REPEATS_2"/>
    <property type="match status" value="3"/>
</dbReference>
<feature type="region of interest" description="Disordered" evidence="4">
    <location>
        <begin position="439"/>
        <end position="567"/>
    </location>
</feature>
<organism evidence="5 6">
    <name type="scientific">Homarus americanus</name>
    <name type="common">American lobster</name>
    <dbReference type="NCBI Taxonomy" id="6706"/>
    <lineage>
        <taxon>Eukaryota</taxon>
        <taxon>Metazoa</taxon>
        <taxon>Ecdysozoa</taxon>
        <taxon>Arthropoda</taxon>
        <taxon>Crustacea</taxon>
        <taxon>Multicrustacea</taxon>
        <taxon>Malacostraca</taxon>
        <taxon>Eumalacostraca</taxon>
        <taxon>Eucarida</taxon>
        <taxon>Decapoda</taxon>
        <taxon>Pleocyemata</taxon>
        <taxon>Astacidea</taxon>
        <taxon>Nephropoidea</taxon>
        <taxon>Nephropidae</taxon>
        <taxon>Homarus</taxon>
    </lineage>
</organism>
<dbReference type="InterPro" id="IPR015943">
    <property type="entry name" value="WD40/YVTN_repeat-like_dom_sf"/>
</dbReference>
<feature type="repeat" description="WD" evidence="3">
    <location>
        <begin position="331"/>
        <end position="363"/>
    </location>
</feature>
<feature type="compositionally biased region" description="Low complexity" evidence="4">
    <location>
        <begin position="875"/>
        <end position="895"/>
    </location>
</feature>
<keyword evidence="1 3" id="KW-0853">WD repeat</keyword>
<dbReference type="SUPFAM" id="SSF50978">
    <property type="entry name" value="WD40 repeat-like"/>
    <property type="match status" value="1"/>
</dbReference>
<feature type="compositionally biased region" description="Low complexity" evidence="4">
    <location>
        <begin position="462"/>
        <end position="477"/>
    </location>
</feature>
<feature type="region of interest" description="Disordered" evidence="4">
    <location>
        <begin position="627"/>
        <end position="754"/>
    </location>
</feature>
<feature type="repeat" description="WD" evidence="3">
    <location>
        <begin position="143"/>
        <end position="185"/>
    </location>
</feature>
<dbReference type="PANTHER" id="PTHR15574:SF43">
    <property type="entry name" value="DDB1- AND CUL4-ASSOCIATED FACTOR 5"/>
    <property type="match status" value="1"/>
</dbReference>
<dbReference type="Proteomes" id="UP000747542">
    <property type="component" value="Unassembled WGS sequence"/>
</dbReference>
<reference evidence="5" key="1">
    <citation type="journal article" date="2021" name="Sci. Adv.">
        <title>The American lobster genome reveals insights on longevity, neural, and immune adaptations.</title>
        <authorList>
            <person name="Polinski J.M."/>
            <person name="Zimin A.V."/>
            <person name="Clark K.F."/>
            <person name="Kohn A.B."/>
            <person name="Sadowski N."/>
            <person name="Timp W."/>
            <person name="Ptitsyn A."/>
            <person name="Khanna P."/>
            <person name="Romanova D.Y."/>
            <person name="Williams P."/>
            <person name="Greenwood S.J."/>
            <person name="Moroz L.L."/>
            <person name="Walt D.R."/>
            <person name="Bodnar A.G."/>
        </authorList>
    </citation>
    <scope>NUCLEOTIDE SEQUENCE</scope>
    <source>
        <strain evidence="5">GMGI-L3</strain>
    </source>
</reference>
<dbReference type="GO" id="GO:0045717">
    <property type="term" value="P:negative regulation of fatty acid biosynthetic process"/>
    <property type="evidence" value="ECO:0007669"/>
    <property type="project" value="TreeGrafter"/>
</dbReference>
<dbReference type="InterPro" id="IPR019775">
    <property type="entry name" value="WD40_repeat_CS"/>
</dbReference>
<protein>
    <submittedName>
        <fullName evidence="5">DDB1- and CUL4-associated factor 5-like</fullName>
    </submittedName>
</protein>
<accession>A0A8J5MMD6</accession>
<evidence type="ECO:0000256" key="4">
    <source>
        <dbReference type="SAM" id="MobiDB-lite"/>
    </source>
</evidence>
<dbReference type="SMART" id="SM00320">
    <property type="entry name" value="WD40"/>
    <property type="match status" value="6"/>
</dbReference>
<dbReference type="PROSITE" id="PS00678">
    <property type="entry name" value="WD_REPEATS_1"/>
    <property type="match status" value="1"/>
</dbReference>
<dbReference type="GO" id="GO:0005737">
    <property type="term" value="C:cytoplasm"/>
    <property type="evidence" value="ECO:0007669"/>
    <property type="project" value="TreeGrafter"/>
</dbReference>
<feature type="compositionally biased region" description="Acidic residues" evidence="4">
    <location>
        <begin position="478"/>
        <end position="487"/>
    </location>
</feature>
<feature type="compositionally biased region" description="Polar residues" evidence="4">
    <location>
        <begin position="733"/>
        <end position="753"/>
    </location>
</feature>
<feature type="compositionally biased region" description="Acidic residues" evidence="4">
    <location>
        <begin position="523"/>
        <end position="534"/>
    </location>
</feature>
<dbReference type="InterPro" id="IPR045151">
    <property type="entry name" value="DCAF8"/>
</dbReference>
<evidence type="ECO:0000256" key="3">
    <source>
        <dbReference type="PROSITE-ProRule" id="PRU00221"/>
    </source>
</evidence>
<feature type="repeat" description="WD" evidence="3">
    <location>
        <begin position="55"/>
        <end position="89"/>
    </location>
</feature>
<dbReference type="Pfam" id="PF00400">
    <property type="entry name" value="WD40"/>
    <property type="match status" value="4"/>
</dbReference>
<proteinExistence type="predicted"/>
<keyword evidence="2" id="KW-0677">Repeat</keyword>
<evidence type="ECO:0000313" key="5">
    <source>
        <dbReference type="EMBL" id="KAG7156833.1"/>
    </source>
</evidence>
<sequence>MRTSGKVSELSGCSVRYLEWRAYHSARPDWGPTVASASFLSRRLDASKNLYRKDLYAHYGCVNAIEFSREGDLLVSGGDDRRVLLWNVDGALSGNHRPHTMKGEHNSNIFCLSFDSCNTKIFSAGNDEQVIVHDLKTGETVDVFLHREAVYGVSVSPTHDSVFASAGEDGQVLLYDMRESATSDPVCLARYHDAFHAVQFHPIESVFVVTANSREGVSLWDIRKPRIPVLRYGEKRCAQSSMCARFNRTGSQIIALRRRLPPVLYDTHSSKPVCQFDAEHYYNSCTMKSCCFAGDNDQFVLSGSDDFNLYMWKIPESNSSDHFVSEAHMVLKGHRSIVNQVRFNPQNFIIASSGVEKIVKLWSGLSLPGSNGSLRTSNSGSFMTRRVYTHEEYIGLVMESGQVVGDVNHDYSHGSTDEDPRMMAFFDSLVQREVEGWTSNTDLSDDIDNDPQLSGHDDDGTETTTTQSSLSVVTSQSDDNDSDDDEPNGGQGQDSSDEQRQTRQRSNQLLRRRQTRNDPPKNDEDEDDDDDDDEGDKRAKLRIAKRARRKRKHLRRHRKKAQHFLRSFTTSRRRYLYRPEGQNPIEDQVRGELSGLPSALEDTAGSARRRTYRTRYMAPYTIMVVQNTEPDSEPDSDEQDEGNGSDTEEEAQTVEQQYRESNGGVEKGKPLIWSSDSDSSTDDGLLPSKRKRTNLSNSDSDEEESPERKNGHVISEIVDSNSSDSDVERSIIDVTTQDPGKNLNSEGTSNRSNCIPDILNDATLSEKSFSDSNGINDIGNELNISSAVSDAVPISSISTDDNGSLLFDADHGSLVSGLDLPGGLDVAPPSTLNKKITQNGSNQATNGAASVSTPDSGIIVLPSSTEKSEDENRTGNEIGGSISINGTENSNSSGEQSLVFKKRVSTCNLRNYRRRNEEDL</sequence>
<comment type="caution">
    <text evidence="5">The sequence shown here is derived from an EMBL/GenBank/DDBJ whole genome shotgun (WGS) entry which is preliminary data.</text>
</comment>